<keyword evidence="1" id="KW-1133">Transmembrane helix</keyword>
<proteinExistence type="predicted"/>
<feature type="transmembrane region" description="Helical" evidence="1">
    <location>
        <begin position="194"/>
        <end position="213"/>
    </location>
</feature>
<feature type="transmembrane region" description="Helical" evidence="1">
    <location>
        <begin position="133"/>
        <end position="159"/>
    </location>
</feature>
<reference evidence="2 3" key="1">
    <citation type="submission" date="2023-04" db="EMBL/GenBank/DDBJ databases">
        <title>Fusibacter bizertensis strain WBS, isolated from littoral bottom sediments of the Arctic seas - biochemical and genomic analysis.</title>
        <authorList>
            <person name="Brioukhanov A.L."/>
        </authorList>
    </citation>
    <scope>NUCLEOTIDE SEQUENCE [LARGE SCALE GENOMIC DNA]</scope>
    <source>
        <strain evidence="2 3">WBS</strain>
    </source>
</reference>
<feature type="transmembrane region" description="Helical" evidence="1">
    <location>
        <begin position="6"/>
        <end position="25"/>
    </location>
</feature>
<keyword evidence="1" id="KW-0472">Membrane</keyword>
<evidence type="ECO:0000256" key="1">
    <source>
        <dbReference type="SAM" id="Phobius"/>
    </source>
</evidence>
<feature type="transmembrane region" description="Helical" evidence="1">
    <location>
        <begin position="37"/>
        <end position="53"/>
    </location>
</feature>
<protein>
    <submittedName>
        <fullName evidence="2">DUF5692 family protein</fullName>
    </submittedName>
</protein>
<feature type="transmembrane region" description="Helical" evidence="1">
    <location>
        <begin position="225"/>
        <end position="240"/>
    </location>
</feature>
<organism evidence="2 3">
    <name type="scientific">Fusibacter bizertensis</name>
    <dbReference type="NCBI Taxonomy" id="1488331"/>
    <lineage>
        <taxon>Bacteria</taxon>
        <taxon>Bacillati</taxon>
        <taxon>Bacillota</taxon>
        <taxon>Clostridia</taxon>
        <taxon>Eubacteriales</taxon>
        <taxon>Eubacteriales Family XII. Incertae Sedis</taxon>
        <taxon>Fusibacter</taxon>
    </lineage>
</organism>
<keyword evidence="1" id="KW-0812">Transmembrane</keyword>
<comment type="caution">
    <text evidence="2">The sequence shown here is derived from an EMBL/GenBank/DDBJ whole genome shotgun (WGS) entry which is preliminary data.</text>
</comment>
<sequence length="305" mass="34807">MFLFESIPWYAALMGVTVLFGLIFVNEITRRSKKLSLFFYVAVPIIMTFTVWMKTSGPGTPMGYWFPWVKTYSALAGVLGFMALRYIKGLDKNKWMLMFPPFILAFNIAEAVYRDFQCFGYNGLVDGIFINGGAWNIMNGIAGILNIITLSGWVGIFISRDKSKDMVWPDQLWFWIIAYDLWNFAYVYNCIPDHSFYSGLILLLSCTIPAFFIKKGVWLQHRAQTLALWAMFSLTFPYFADTSKFAVQSSHNETALLVISGLALASNLAVFIYHFGRIVKTKKSPIKGEIYQDLNGYQEVVKANK</sequence>
<dbReference type="InterPro" id="IPR043747">
    <property type="entry name" value="DUF5692"/>
</dbReference>
<dbReference type="Proteomes" id="UP001158045">
    <property type="component" value="Unassembled WGS sequence"/>
</dbReference>
<feature type="transmembrane region" description="Helical" evidence="1">
    <location>
        <begin position="171"/>
        <end position="188"/>
    </location>
</feature>
<name>A0ABT6NEH2_9FIRM</name>
<feature type="transmembrane region" description="Helical" evidence="1">
    <location>
        <begin position="96"/>
        <end position="113"/>
    </location>
</feature>
<dbReference type="Pfam" id="PF18948">
    <property type="entry name" value="DUF5692"/>
    <property type="match status" value="1"/>
</dbReference>
<accession>A0ABT6NEH2</accession>
<dbReference type="RefSeq" id="WP_281094696.1">
    <property type="nucleotide sequence ID" value="NZ_JARYZI010000007.1"/>
</dbReference>
<feature type="transmembrane region" description="Helical" evidence="1">
    <location>
        <begin position="255"/>
        <end position="275"/>
    </location>
</feature>
<evidence type="ECO:0000313" key="2">
    <source>
        <dbReference type="EMBL" id="MDH8678806.1"/>
    </source>
</evidence>
<dbReference type="EMBL" id="JARYZI010000007">
    <property type="protein sequence ID" value="MDH8678806.1"/>
    <property type="molecule type" value="Genomic_DNA"/>
</dbReference>
<keyword evidence="3" id="KW-1185">Reference proteome</keyword>
<gene>
    <name evidence="2" type="ORF">QE109_11640</name>
</gene>
<evidence type="ECO:0000313" key="3">
    <source>
        <dbReference type="Proteomes" id="UP001158045"/>
    </source>
</evidence>
<feature type="transmembrane region" description="Helical" evidence="1">
    <location>
        <begin position="65"/>
        <end position="84"/>
    </location>
</feature>